<evidence type="ECO:0000313" key="8">
    <source>
        <dbReference type="Proteomes" id="UP001359485"/>
    </source>
</evidence>
<feature type="domain" description="RNA 3'-terminal phosphate cyclase" evidence="5">
    <location>
        <begin position="13"/>
        <end position="344"/>
    </location>
</feature>
<keyword evidence="8" id="KW-1185">Reference proteome</keyword>
<feature type="domain" description="RNA 3'-terminal phosphate cyclase insert" evidence="6">
    <location>
        <begin position="187"/>
        <end position="291"/>
    </location>
</feature>
<dbReference type="InterPro" id="IPR020719">
    <property type="entry name" value="RNA3'_term_phos_cycl-like_CS"/>
</dbReference>
<keyword evidence="4" id="KW-0539">Nucleus</keyword>
<dbReference type="EMBL" id="JAWJWF010000050">
    <property type="protein sequence ID" value="KAK6618207.1"/>
    <property type="molecule type" value="Genomic_DNA"/>
</dbReference>
<evidence type="ECO:0000259" key="6">
    <source>
        <dbReference type="Pfam" id="PF05189"/>
    </source>
</evidence>
<comment type="similarity">
    <text evidence="2">Belongs to the RNA 3'-terminal cyclase family. Type 2 subfamily.</text>
</comment>
<reference evidence="7 8" key="1">
    <citation type="submission" date="2023-09" db="EMBL/GenBank/DDBJ databases">
        <title>Genomes of two closely related lineages of the louse Polyplax serrata with different host specificities.</title>
        <authorList>
            <person name="Martinu J."/>
            <person name="Tarabai H."/>
            <person name="Stefka J."/>
            <person name="Hypsa V."/>
        </authorList>
    </citation>
    <scope>NUCLEOTIDE SEQUENCE [LARGE SCALE GENOMIC DNA]</scope>
    <source>
        <strain evidence="7">98ZLc_SE</strain>
    </source>
</reference>
<evidence type="ECO:0000256" key="4">
    <source>
        <dbReference type="ARBA" id="ARBA00023242"/>
    </source>
</evidence>
<proteinExistence type="inferred from homology"/>
<dbReference type="PANTHER" id="PTHR11096:SF1">
    <property type="entry name" value="RNA 3'-TERMINAL PHOSPHATE CYCLASE-LIKE PROTEIN"/>
    <property type="match status" value="1"/>
</dbReference>
<name>A0ABR1AGW7_POLSC</name>
<sequence>MSVVAKRDNCLIYRGSNAFRMRLLLSILSGKPVRINDIRRWDDFPGLREYEVNLIRLLDKITNGTVVELNYTGTSVYFQPGLLHGGQITHECCKLKGISYYLEVLIALGPFCKRPLKCVLTGVTNTHNEISVDSMVAGVLPVLKQFLVVDDGLSLKVVKRGMAPEGGGLVEFSCPARKSLKPIQVLKMGKVKRIRGVVYAVRVSPTFANRIVETAKGVLLNFLPDVFINTDHCKGDRAGKSPGFGVSLTAETTTGVFFTCDAHSVIPGNGVEPSVPEDIGTHAANLLLEEIYRGGCVTSSFQSLAALWMVLTQRDVSKFLTGPLSPYTIKFLQHIQDFFGVTFKLDTQEKEDSDSDLNDGATKVMLTCLGIGYSNLSKRTL</sequence>
<evidence type="ECO:0000256" key="1">
    <source>
        <dbReference type="ARBA" id="ARBA00004604"/>
    </source>
</evidence>
<dbReference type="Gene3D" id="3.65.10.20">
    <property type="entry name" value="RNA 3'-terminal phosphate cyclase domain"/>
    <property type="match status" value="1"/>
</dbReference>
<dbReference type="PIRSF" id="PIRSF005378">
    <property type="entry name" value="RNA3'_term_phos_cycl_euk"/>
    <property type="match status" value="1"/>
</dbReference>
<evidence type="ECO:0008006" key="9">
    <source>
        <dbReference type="Google" id="ProtNLM"/>
    </source>
</evidence>
<comment type="caution">
    <text evidence="7">The sequence shown here is derived from an EMBL/GenBank/DDBJ whole genome shotgun (WGS) entry which is preliminary data.</text>
</comment>
<dbReference type="SUPFAM" id="SSF55205">
    <property type="entry name" value="EPT/RTPC-like"/>
    <property type="match status" value="1"/>
</dbReference>
<dbReference type="Gene3D" id="3.30.360.20">
    <property type="entry name" value="RNA 3'-terminal phosphate cyclase, insert domain"/>
    <property type="match status" value="1"/>
</dbReference>
<dbReference type="Pfam" id="PF05189">
    <property type="entry name" value="RTC_insert"/>
    <property type="match status" value="1"/>
</dbReference>
<dbReference type="InterPro" id="IPR023797">
    <property type="entry name" value="RNA3'_phos_cyclase_dom"/>
</dbReference>
<protein>
    <recommendedName>
        <fullName evidence="9">RNA 3'-terminal phosphate cyclase-like protein</fullName>
    </recommendedName>
</protein>
<dbReference type="NCBIfam" id="TIGR03400">
    <property type="entry name" value="18S_RNA_Rcl1p"/>
    <property type="match status" value="1"/>
</dbReference>
<dbReference type="PANTHER" id="PTHR11096">
    <property type="entry name" value="RNA 3' TERMINAL PHOSPHATE CYCLASE"/>
    <property type="match status" value="1"/>
</dbReference>
<keyword evidence="3" id="KW-0690">Ribosome biogenesis</keyword>
<accession>A0ABR1AGW7</accession>
<dbReference type="InterPro" id="IPR013791">
    <property type="entry name" value="RNA3'-term_phos_cycl_insert"/>
</dbReference>
<evidence type="ECO:0000256" key="3">
    <source>
        <dbReference type="ARBA" id="ARBA00022517"/>
    </source>
</evidence>
<dbReference type="InterPro" id="IPR036553">
    <property type="entry name" value="RPTC_insert"/>
</dbReference>
<organism evidence="7 8">
    <name type="scientific">Polyplax serrata</name>
    <name type="common">Common mouse louse</name>
    <dbReference type="NCBI Taxonomy" id="468196"/>
    <lineage>
        <taxon>Eukaryota</taxon>
        <taxon>Metazoa</taxon>
        <taxon>Ecdysozoa</taxon>
        <taxon>Arthropoda</taxon>
        <taxon>Hexapoda</taxon>
        <taxon>Insecta</taxon>
        <taxon>Pterygota</taxon>
        <taxon>Neoptera</taxon>
        <taxon>Paraneoptera</taxon>
        <taxon>Psocodea</taxon>
        <taxon>Troctomorpha</taxon>
        <taxon>Phthiraptera</taxon>
        <taxon>Anoplura</taxon>
        <taxon>Polyplacidae</taxon>
        <taxon>Polyplax</taxon>
    </lineage>
</organism>
<dbReference type="InterPro" id="IPR000228">
    <property type="entry name" value="RNA3'_term_phos_cyc"/>
</dbReference>
<evidence type="ECO:0000259" key="5">
    <source>
        <dbReference type="Pfam" id="PF01137"/>
    </source>
</evidence>
<dbReference type="InterPro" id="IPR013792">
    <property type="entry name" value="RNA3'P_cycl/enolpyr_Trfase_a/b"/>
</dbReference>
<dbReference type="CDD" id="cd00875">
    <property type="entry name" value="RNA_Cyclase_Class_I"/>
    <property type="match status" value="1"/>
</dbReference>
<dbReference type="InterPro" id="IPR016443">
    <property type="entry name" value="RNA3'_term_phos_cyc_type_2"/>
</dbReference>
<evidence type="ECO:0000256" key="2">
    <source>
        <dbReference type="ARBA" id="ARBA00007089"/>
    </source>
</evidence>
<dbReference type="PROSITE" id="PS01287">
    <property type="entry name" value="RTC"/>
    <property type="match status" value="1"/>
</dbReference>
<dbReference type="Pfam" id="PF01137">
    <property type="entry name" value="RTC"/>
    <property type="match status" value="1"/>
</dbReference>
<dbReference type="Proteomes" id="UP001359485">
    <property type="component" value="Unassembled WGS sequence"/>
</dbReference>
<evidence type="ECO:0000313" key="7">
    <source>
        <dbReference type="EMBL" id="KAK6618207.1"/>
    </source>
</evidence>
<comment type="subcellular location">
    <subcellularLocation>
        <location evidence="1">Nucleus</location>
        <location evidence="1">Nucleolus</location>
    </subcellularLocation>
</comment>
<dbReference type="InterPro" id="IPR037136">
    <property type="entry name" value="RNA3'_phos_cyclase_dom_sf"/>
</dbReference>
<gene>
    <name evidence="7" type="ORF">RUM44_002658</name>
</gene>